<dbReference type="InterPro" id="IPR004090">
    <property type="entry name" value="Chemotax_Me-accpt_rcpt"/>
</dbReference>
<dbReference type="PRINTS" id="PR00260">
    <property type="entry name" value="CHEMTRNSDUCR"/>
</dbReference>
<dbReference type="EMBL" id="AP026709">
    <property type="protein sequence ID" value="BDQ37883.1"/>
    <property type="molecule type" value="Genomic_DNA"/>
</dbReference>
<dbReference type="CDD" id="cd11386">
    <property type="entry name" value="MCP_signal"/>
    <property type="match status" value="1"/>
</dbReference>
<keyword evidence="1" id="KW-0145">Chemotaxis</keyword>
<gene>
    <name evidence="8" type="ORF">SYK_22430</name>
</gene>
<keyword evidence="9" id="KW-1185">Reference proteome</keyword>
<accession>A0ABM8B2A3</accession>
<feature type="region of interest" description="Disordered" evidence="4">
    <location>
        <begin position="642"/>
        <end position="686"/>
    </location>
</feature>
<dbReference type="Pfam" id="PF00672">
    <property type="entry name" value="HAMP"/>
    <property type="match status" value="1"/>
</dbReference>
<dbReference type="CDD" id="cd12912">
    <property type="entry name" value="PDC2_MCP_like"/>
    <property type="match status" value="1"/>
</dbReference>
<dbReference type="Pfam" id="PF22673">
    <property type="entry name" value="MCP-like_PDC_1"/>
    <property type="match status" value="1"/>
</dbReference>
<dbReference type="InterPro" id="IPR029151">
    <property type="entry name" value="Sensor-like_sf"/>
</dbReference>
<dbReference type="InterPro" id="IPR051310">
    <property type="entry name" value="MCP_chemotaxis"/>
</dbReference>
<feature type="region of interest" description="Disordered" evidence="4">
    <location>
        <begin position="448"/>
        <end position="472"/>
    </location>
</feature>
<dbReference type="SUPFAM" id="SSF58104">
    <property type="entry name" value="Methyl-accepting chemotaxis protein (MCP) signaling domain"/>
    <property type="match status" value="1"/>
</dbReference>
<keyword evidence="5" id="KW-0812">Transmembrane</keyword>
<dbReference type="RefSeq" id="WP_281760396.1">
    <property type="nucleotide sequence ID" value="NZ_AP026709.1"/>
</dbReference>
<feature type="transmembrane region" description="Helical" evidence="5">
    <location>
        <begin position="12"/>
        <end position="32"/>
    </location>
</feature>
<dbReference type="InterPro" id="IPR003660">
    <property type="entry name" value="HAMP_dom"/>
</dbReference>
<protein>
    <recommendedName>
        <fullName evidence="10">Methyl-accepting chemotaxis sensory transducer with Cache sensor</fullName>
    </recommendedName>
</protein>
<evidence type="ECO:0000256" key="3">
    <source>
        <dbReference type="PROSITE-ProRule" id="PRU00284"/>
    </source>
</evidence>
<evidence type="ECO:0000256" key="2">
    <source>
        <dbReference type="ARBA" id="ARBA00029447"/>
    </source>
</evidence>
<dbReference type="Proteomes" id="UP001317742">
    <property type="component" value="Chromosome"/>
</dbReference>
<dbReference type="Pfam" id="PF00015">
    <property type="entry name" value="MCPsignal"/>
    <property type="match status" value="1"/>
</dbReference>
<name>A0ABM8B2A3_9BACT</name>
<dbReference type="PANTHER" id="PTHR43531">
    <property type="entry name" value="PROTEIN ICFG"/>
    <property type="match status" value="1"/>
</dbReference>
<dbReference type="SMART" id="SM00283">
    <property type="entry name" value="MA"/>
    <property type="match status" value="1"/>
</dbReference>
<feature type="compositionally biased region" description="Polar residues" evidence="4">
    <location>
        <begin position="448"/>
        <end position="460"/>
    </location>
</feature>
<evidence type="ECO:0000313" key="9">
    <source>
        <dbReference type="Proteomes" id="UP001317742"/>
    </source>
</evidence>
<dbReference type="CDD" id="cd12913">
    <property type="entry name" value="PDC1_MCP_like"/>
    <property type="match status" value="1"/>
</dbReference>
<proteinExistence type="inferred from homology"/>
<dbReference type="PROSITE" id="PS50111">
    <property type="entry name" value="CHEMOTAXIS_TRANSDUC_2"/>
    <property type="match status" value="1"/>
</dbReference>
<keyword evidence="5" id="KW-0472">Membrane</keyword>
<evidence type="ECO:0000256" key="1">
    <source>
        <dbReference type="ARBA" id="ARBA00022500"/>
    </source>
</evidence>
<keyword evidence="5" id="KW-1133">Transmembrane helix</keyword>
<feature type="compositionally biased region" description="Polar residues" evidence="4">
    <location>
        <begin position="654"/>
        <end position="671"/>
    </location>
</feature>
<organism evidence="8 9">
    <name type="scientific">Pseudodesulfovibrio nedwellii</name>
    <dbReference type="NCBI Taxonomy" id="2973072"/>
    <lineage>
        <taxon>Bacteria</taxon>
        <taxon>Pseudomonadati</taxon>
        <taxon>Thermodesulfobacteriota</taxon>
        <taxon>Desulfovibrionia</taxon>
        <taxon>Desulfovibrionales</taxon>
        <taxon>Desulfovibrionaceae</taxon>
    </lineage>
</organism>
<evidence type="ECO:0000259" key="6">
    <source>
        <dbReference type="PROSITE" id="PS50111"/>
    </source>
</evidence>
<evidence type="ECO:0000313" key="8">
    <source>
        <dbReference type="EMBL" id="BDQ37883.1"/>
    </source>
</evidence>
<dbReference type="Gene3D" id="1.10.287.950">
    <property type="entry name" value="Methyl-accepting chemotaxis protein"/>
    <property type="match status" value="1"/>
</dbReference>
<dbReference type="SMART" id="SM00304">
    <property type="entry name" value="HAMP"/>
    <property type="match status" value="1"/>
</dbReference>
<feature type="domain" description="Methyl-accepting transducer" evidence="6">
    <location>
        <begin position="404"/>
        <end position="619"/>
    </location>
</feature>
<reference evidence="8 9" key="1">
    <citation type="submission" date="2022-08" db="EMBL/GenBank/DDBJ databases">
        <title>Genome Sequence of the sulphate-reducing bacterium, Pseudodesulfovibrio sp. SYK.</title>
        <authorList>
            <person name="Kondo R."/>
            <person name="Kataoka T."/>
        </authorList>
    </citation>
    <scope>NUCLEOTIDE SEQUENCE [LARGE SCALE GENOMIC DNA]</scope>
    <source>
        <strain evidence="8 9">SYK</strain>
    </source>
</reference>
<comment type="similarity">
    <text evidence="2">Belongs to the methyl-accepting chemotaxis (MCP) protein family.</text>
</comment>
<sequence length="686" mass="73449">MAFKDLSLRIKIGGSVCLIVSLILVVYTAIVVSKTQTISIDSAKEIADEMANRYGNQVKNNIEKALDAAITTSAIFGGMVKDRDIIDRTIIDEVQKQVALSDDTFYGIQSCFEPNALDNKDAEFHATGDPMWEHMGGAYGNYWWKEGGTLKVVNLTSYDYPNTRAWYKGPRDKDGPFLTEPYYTEVAKTNMSTISVPIRENGKFIGIVGIDFVLSAFQKMVDGIKPMESGYAFIASNKGYCVAHPNSNIVGKNITEAFPPELKTTILSSLENGKKFEGFIVSPLDNMEYLFELQPILVNGTGSPWSIGIAIPKDKIYEDADAFLQLSVILTIAAILLVVVVVVLLARAITSSLIKAVEFAKEIAAGNLMAQLDINQKDEIGVMASTLAEMGANLRSVVGEVRGVTNNVASGSEELSSTSIALSQGATEQAASIEEVSSSMEEMASNISQNAENAAQTQTLADGAAKQAEEGGEAVSEAVTAMREIADKISIIEEIARQTNLLALNAAIEAARAGEHGKGFAVVAAEVRKLAERSGVAAGEISLLATESVDVADRAGELLGKLVPDIQRTAELVEEITTASNEQNAGASQINTAIQQLDSVVQQNAAASEEMSSTSSQLSAQATQLQSTVSFFKLDEGGYQQPRQVVATRKPAQALSTTQSAPQAPTQSTQGGVALEMNEDEDFERF</sequence>
<keyword evidence="3" id="KW-0807">Transducer</keyword>
<dbReference type="InterPro" id="IPR004089">
    <property type="entry name" value="MCPsignal_dom"/>
</dbReference>
<feature type="compositionally biased region" description="Acidic residues" evidence="4">
    <location>
        <begin position="677"/>
        <end position="686"/>
    </location>
</feature>
<evidence type="ECO:0000259" key="7">
    <source>
        <dbReference type="PROSITE" id="PS50885"/>
    </source>
</evidence>
<dbReference type="SUPFAM" id="SSF103190">
    <property type="entry name" value="Sensory domain-like"/>
    <property type="match status" value="1"/>
</dbReference>
<dbReference type="PANTHER" id="PTHR43531:SF11">
    <property type="entry name" value="METHYL-ACCEPTING CHEMOTAXIS PROTEIN 3"/>
    <property type="match status" value="1"/>
</dbReference>
<evidence type="ECO:0008006" key="10">
    <source>
        <dbReference type="Google" id="ProtNLM"/>
    </source>
</evidence>
<dbReference type="PROSITE" id="PS50885">
    <property type="entry name" value="HAMP"/>
    <property type="match status" value="1"/>
</dbReference>
<dbReference type="CDD" id="cd06225">
    <property type="entry name" value="HAMP"/>
    <property type="match status" value="1"/>
</dbReference>
<feature type="transmembrane region" description="Helical" evidence="5">
    <location>
        <begin position="322"/>
        <end position="346"/>
    </location>
</feature>
<feature type="domain" description="HAMP" evidence="7">
    <location>
        <begin position="347"/>
        <end position="399"/>
    </location>
</feature>
<evidence type="ECO:0000256" key="5">
    <source>
        <dbReference type="SAM" id="Phobius"/>
    </source>
</evidence>
<dbReference type="Gene3D" id="3.30.450.20">
    <property type="entry name" value="PAS domain"/>
    <property type="match status" value="2"/>
</dbReference>
<evidence type="ECO:0000256" key="4">
    <source>
        <dbReference type="SAM" id="MobiDB-lite"/>
    </source>
</evidence>